<dbReference type="AlphaFoldDB" id="A0AAN6Y9L5"/>
<comment type="caution">
    <text evidence="1">The sequence shown here is derived from an EMBL/GenBank/DDBJ whole genome shotgun (WGS) entry which is preliminary data.</text>
</comment>
<dbReference type="Pfam" id="PF11093">
    <property type="entry name" value="Mitochondr_Som1"/>
    <property type="match status" value="1"/>
</dbReference>
<keyword evidence="2" id="KW-1185">Reference proteome</keyword>
<protein>
    <submittedName>
        <fullName evidence="1">Uncharacterized protein</fullName>
    </submittedName>
</protein>
<gene>
    <name evidence="1" type="ORF">QBC37DRAFT_420922</name>
</gene>
<sequence length="110" mass="12356">MAPAIHSFPAAELPLAVQVDVDGKRRRTEDMRRPVDLVQDCELSTLFQYECYIDHPEMRDSRVRCWPVQRFFRQCQDKKGKFTVETTAWEGPAAAAAAAAAASSVTPTKN</sequence>
<organism evidence="1 2">
    <name type="scientific">Rhypophila decipiens</name>
    <dbReference type="NCBI Taxonomy" id="261697"/>
    <lineage>
        <taxon>Eukaryota</taxon>
        <taxon>Fungi</taxon>
        <taxon>Dikarya</taxon>
        <taxon>Ascomycota</taxon>
        <taxon>Pezizomycotina</taxon>
        <taxon>Sordariomycetes</taxon>
        <taxon>Sordariomycetidae</taxon>
        <taxon>Sordariales</taxon>
        <taxon>Naviculisporaceae</taxon>
        <taxon>Rhypophila</taxon>
    </lineage>
</organism>
<evidence type="ECO:0000313" key="1">
    <source>
        <dbReference type="EMBL" id="KAK4214603.1"/>
    </source>
</evidence>
<dbReference type="GO" id="GO:0042720">
    <property type="term" value="C:mitochondrial inner membrane peptidase complex"/>
    <property type="evidence" value="ECO:0007669"/>
    <property type="project" value="InterPro"/>
</dbReference>
<accession>A0AAN6Y9L5</accession>
<dbReference type="Proteomes" id="UP001301769">
    <property type="component" value="Unassembled WGS sequence"/>
</dbReference>
<dbReference type="EMBL" id="MU858091">
    <property type="protein sequence ID" value="KAK4214603.1"/>
    <property type="molecule type" value="Genomic_DNA"/>
</dbReference>
<name>A0AAN6Y9L5_9PEZI</name>
<evidence type="ECO:0000313" key="2">
    <source>
        <dbReference type="Proteomes" id="UP001301769"/>
    </source>
</evidence>
<dbReference type="InterPro" id="IPR024645">
    <property type="entry name" value="Mitochondr_Som1"/>
</dbReference>
<reference evidence="1" key="1">
    <citation type="journal article" date="2023" name="Mol. Phylogenet. Evol.">
        <title>Genome-scale phylogeny and comparative genomics of the fungal order Sordariales.</title>
        <authorList>
            <person name="Hensen N."/>
            <person name="Bonometti L."/>
            <person name="Westerberg I."/>
            <person name="Brannstrom I.O."/>
            <person name="Guillou S."/>
            <person name="Cros-Aarteil S."/>
            <person name="Calhoun S."/>
            <person name="Haridas S."/>
            <person name="Kuo A."/>
            <person name="Mondo S."/>
            <person name="Pangilinan J."/>
            <person name="Riley R."/>
            <person name="LaButti K."/>
            <person name="Andreopoulos B."/>
            <person name="Lipzen A."/>
            <person name="Chen C."/>
            <person name="Yan M."/>
            <person name="Daum C."/>
            <person name="Ng V."/>
            <person name="Clum A."/>
            <person name="Steindorff A."/>
            <person name="Ohm R.A."/>
            <person name="Martin F."/>
            <person name="Silar P."/>
            <person name="Natvig D.O."/>
            <person name="Lalanne C."/>
            <person name="Gautier V."/>
            <person name="Ament-Velasquez S.L."/>
            <person name="Kruys A."/>
            <person name="Hutchinson M.I."/>
            <person name="Powell A.J."/>
            <person name="Barry K."/>
            <person name="Miller A.N."/>
            <person name="Grigoriev I.V."/>
            <person name="Debuchy R."/>
            <person name="Gladieux P."/>
            <person name="Hiltunen Thoren M."/>
            <person name="Johannesson H."/>
        </authorList>
    </citation>
    <scope>NUCLEOTIDE SEQUENCE</scope>
    <source>
        <strain evidence="1">PSN293</strain>
    </source>
</reference>
<reference evidence="1" key="2">
    <citation type="submission" date="2023-05" db="EMBL/GenBank/DDBJ databases">
        <authorList>
            <consortium name="Lawrence Berkeley National Laboratory"/>
            <person name="Steindorff A."/>
            <person name="Hensen N."/>
            <person name="Bonometti L."/>
            <person name="Westerberg I."/>
            <person name="Brannstrom I.O."/>
            <person name="Guillou S."/>
            <person name="Cros-Aarteil S."/>
            <person name="Calhoun S."/>
            <person name="Haridas S."/>
            <person name="Kuo A."/>
            <person name="Mondo S."/>
            <person name="Pangilinan J."/>
            <person name="Riley R."/>
            <person name="Labutti K."/>
            <person name="Andreopoulos B."/>
            <person name="Lipzen A."/>
            <person name="Chen C."/>
            <person name="Yanf M."/>
            <person name="Daum C."/>
            <person name="Ng V."/>
            <person name="Clum A."/>
            <person name="Ohm R."/>
            <person name="Martin F."/>
            <person name="Silar P."/>
            <person name="Natvig D."/>
            <person name="Lalanne C."/>
            <person name="Gautier V."/>
            <person name="Ament-Velasquez S.L."/>
            <person name="Kruys A."/>
            <person name="Hutchinson M.I."/>
            <person name="Powell A.J."/>
            <person name="Barry K."/>
            <person name="Miller A.N."/>
            <person name="Grigoriev I.V."/>
            <person name="Debuchy R."/>
            <person name="Gladieux P."/>
            <person name="Thoren M.H."/>
            <person name="Johannesson H."/>
        </authorList>
    </citation>
    <scope>NUCLEOTIDE SEQUENCE</scope>
    <source>
        <strain evidence="1">PSN293</strain>
    </source>
</reference>
<proteinExistence type="predicted"/>